<evidence type="ECO:0000256" key="1">
    <source>
        <dbReference type="SAM" id="MobiDB-lite"/>
    </source>
</evidence>
<evidence type="ECO:0000313" key="4">
    <source>
        <dbReference type="Proteomes" id="UP000318478"/>
    </source>
</evidence>
<dbReference type="Gene3D" id="1.25.10.10">
    <property type="entry name" value="Leucine-rich Repeat Variant"/>
    <property type="match status" value="1"/>
</dbReference>
<name>A0A5C5ZG25_9BACT</name>
<dbReference type="InterPro" id="IPR011989">
    <property type="entry name" value="ARM-like"/>
</dbReference>
<evidence type="ECO:0000313" key="3">
    <source>
        <dbReference type="EMBL" id="TWT85523.1"/>
    </source>
</evidence>
<dbReference type="Proteomes" id="UP000318478">
    <property type="component" value="Unassembled WGS sequence"/>
</dbReference>
<feature type="compositionally biased region" description="Low complexity" evidence="1">
    <location>
        <begin position="287"/>
        <end position="301"/>
    </location>
</feature>
<dbReference type="RefSeq" id="WP_146583782.1">
    <property type="nucleotide sequence ID" value="NZ_SJPO01000001.1"/>
</dbReference>
<dbReference type="OrthoDB" id="9827463at2"/>
<feature type="signal peptide" evidence="2">
    <location>
        <begin position="1"/>
        <end position="19"/>
    </location>
</feature>
<gene>
    <name evidence="3" type="ORF">Pla123a_03300</name>
</gene>
<proteinExistence type="predicted"/>
<dbReference type="PROSITE" id="PS51257">
    <property type="entry name" value="PROKAR_LIPOPROTEIN"/>
    <property type="match status" value="1"/>
</dbReference>
<protein>
    <recommendedName>
        <fullName evidence="5">HEAT repeat protein</fullName>
    </recommendedName>
</protein>
<feature type="region of interest" description="Disordered" evidence="1">
    <location>
        <begin position="236"/>
        <end position="307"/>
    </location>
</feature>
<organism evidence="3 4">
    <name type="scientific">Posidoniimonas polymericola</name>
    <dbReference type="NCBI Taxonomy" id="2528002"/>
    <lineage>
        <taxon>Bacteria</taxon>
        <taxon>Pseudomonadati</taxon>
        <taxon>Planctomycetota</taxon>
        <taxon>Planctomycetia</taxon>
        <taxon>Pirellulales</taxon>
        <taxon>Lacipirellulaceae</taxon>
        <taxon>Posidoniimonas</taxon>
    </lineage>
</organism>
<reference evidence="3 4" key="1">
    <citation type="submission" date="2019-02" db="EMBL/GenBank/DDBJ databases">
        <title>Deep-cultivation of Planctomycetes and their phenomic and genomic characterization uncovers novel biology.</title>
        <authorList>
            <person name="Wiegand S."/>
            <person name="Jogler M."/>
            <person name="Boedeker C."/>
            <person name="Pinto D."/>
            <person name="Vollmers J."/>
            <person name="Rivas-Marin E."/>
            <person name="Kohn T."/>
            <person name="Peeters S.H."/>
            <person name="Heuer A."/>
            <person name="Rast P."/>
            <person name="Oberbeckmann S."/>
            <person name="Bunk B."/>
            <person name="Jeske O."/>
            <person name="Meyerdierks A."/>
            <person name="Storesund J.E."/>
            <person name="Kallscheuer N."/>
            <person name="Luecker S."/>
            <person name="Lage O.M."/>
            <person name="Pohl T."/>
            <person name="Merkel B.J."/>
            <person name="Hornburger P."/>
            <person name="Mueller R.-W."/>
            <person name="Bruemmer F."/>
            <person name="Labrenz M."/>
            <person name="Spormann A.M."/>
            <person name="Op Den Camp H."/>
            <person name="Overmann J."/>
            <person name="Amann R."/>
            <person name="Jetten M.S.M."/>
            <person name="Mascher T."/>
            <person name="Medema M.H."/>
            <person name="Devos D.P."/>
            <person name="Kaster A.-K."/>
            <person name="Ovreas L."/>
            <person name="Rohde M."/>
            <person name="Galperin M.Y."/>
            <person name="Jogler C."/>
        </authorList>
    </citation>
    <scope>NUCLEOTIDE SEQUENCE [LARGE SCALE GENOMIC DNA]</scope>
    <source>
        <strain evidence="3 4">Pla123a</strain>
    </source>
</reference>
<feature type="region of interest" description="Disordered" evidence="1">
    <location>
        <begin position="343"/>
        <end position="373"/>
    </location>
</feature>
<dbReference type="InterPro" id="IPR016024">
    <property type="entry name" value="ARM-type_fold"/>
</dbReference>
<comment type="caution">
    <text evidence="3">The sequence shown here is derived from an EMBL/GenBank/DDBJ whole genome shotgun (WGS) entry which is preliminary data.</text>
</comment>
<feature type="chain" id="PRO_5022931344" description="HEAT repeat protein" evidence="2">
    <location>
        <begin position="20"/>
        <end position="573"/>
    </location>
</feature>
<dbReference type="AlphaFoldDB" id="A0A5C5ZG25"/>
<dbReference type="SUPFAM" id="SSF48371">
    <property type="entry name" value="ARM repeat"/>
    <property type="match status" value="1"/>
</dbReference>
<sequence length="573" mass="61479" precursor="true">MKSLLLWSCLLVACGLATGCRQNPLIDWTSRQAEEMERLTRLFKEIKTPEDADERLEEIRECYQAMTKLKRDAPALFRKHAKDKVLKSTAESTNKRLKRADQDLTRAAGALENRRDFSEPFGSMLRVEAMEFMLATVEVIGELSTIEGVPPQPKLGSADAIREPLRMYREYGTAQVVEVEMMGRGRDAAGLLERAAGSNAESYTMPDASLVLVGPVSDFDDYRRALAEQGDVSEIDPGRRTFKFRPAGGSASSRSIADRAYAGNGRSASRFGGGLFDDDPSDRPSDRSSGSGAAGVADAGPTGPPRTEQEAIIQRMLAQARGEVVPANQSAGSPADVLTAAAEPAAGPDWSRPAPPEGEAAPPLRSASPALANLSPSEQRYLRLAEQLTGENRFAKRTAADKLLEIAPTDIKTKATRQKVARGYRTLLSDADFMATEGESVVRGLEAYAGRHCVPLLINHIATRPVEVPVAVIEAIAKHPSPAGAKALVLLLESLANRDQAADALRQFGPDAEPALLAAVAELDPLAKPIAVELLGEIGTRASVSTLSRLVRTGPSASRAAASDALRRVQDRL</sequence>
<evidence type="ECO:0000256" key="2">
    <source>
        <dbReference type="SAM" id="SignalP"/>
    </source>
</evidence>
<feature type="compositionally biased region" description="Low complexity" evidence="1">
    <location>
        <begin position="357"/>
        <end position="373"/>
    </location>
</feature>
<accession>A0A5C5ZG25</accession>
<evidence type="ECO:0008006" key="5">
    <source>
        <dbReference type="Google" id="ProtNLM"/>
    </source>
</evidence>
<keyword evidence="2" id="KW-0732">Signal</keyword>
<keyword evidence="4" id="KW-1185">Reference proteome</keyword>
<dbReference type="EMBL" id="SJPO01000001">
    <property type="protein sequence ID" value="TWT85523.1"/>
    <property type="molecule type" value="Genomic_DNA"/>
</dbReference>